<keyword evidence="13" id="KW-1003">Cell membrane</keyword>
<comment type="caution">
    <text evidence="17">The sequence shown here is derived from an EMBL/GenBank/DDBJ whole genome shotgun (WGS) entry which is preliminary data.</text>
</comment>
<evidence type="ECO:0000256" key="2">
    <source>
        <dbReference type="ARBA" id="ARBA00004370"/>
    </source>
</evidence>
<comment type="catalytic activity">
    <reaction evidence="13">
        <text>ATP + H2O + 4 H(+)(in) = ADP + phosphate + 5 H(+)(out)</text>
        <dbReference type="Rhea" id="RHEA:57720"/>
        <dbReference type="ChEBI" id="CHEBI:15377"/>
        <dbReference type="ChEBI" id="CHEBI:15378"/>
        <dbReference type="ChEBI" id="CHEBI:30616"/>
        <dbReference type="ChEBI" id="CHEBI:43474"/>
        <dbReference type="ChEBI" id="CHEBI:456216"/>
        <dbReference type="EC" id="7.1.2.2"/>
    </reaction>
</comment>
<feature type="domain" description="ATP synthase alpha subunit C-terminal" evidence="15">
    <location>
        <begin position="376"/>
        <end position="499"/>
    </location>
</feature>
<keyword evidence="6 13" id="KW-0375">Hydrogen ion transport</keyword>
<name>A0ABU1B331_9STRE</name>
<evidence type="ECO:0000256" key="13">
    <source>
        <dbReference type="HAMAP-Rule" id="MF_01346"/>
    </source>
</evidence>
<evidence type="ECO:0000256" key="1">
    <source>
        <dbReference type="ARBA" id="ARBA00003784"/>
    </source>
</evidence>
<dbReference type="InterPro" id="IPR036121">
    <property type="entry name" value="ATPase_F1/V1/A1_a/bsu_N_sf"/>
</dbReference>
<feature type="domain" description="ATPase F1/V1/A1 complex alpha/beta subunit nucleotide-binding" evidence="14">
    <location>
        <begin position="154"/>
        <end position="369"/>
    </location>
</feature>
<evidence type="ECO:0000256" key="5">
    <source>
        <dbReference type="ARBA" id="ARBA00022741"/>
    </source>
</evidence>
<keyword evidence="7 13" id="KW-0067">ATP-binding</keyword>
<dbReference type="Gene3D" id="1.20.150.20">
    <property type="entry name" value="ATP synthase alpha/beta chain, C-terminal domain"/>
    <property type="match status" value="1"/>
</dbReference>
<dbReference type="SUPFAM" id="SSF50615">
    <property type="entry name" value="N-terminal domain of alpha and beta subunits of F1 ATP synthase"/>
    <property type="match status" value="1"/>
</dbReference>
<dbReference type="Gene3D" id="2.40.30.20">
    <property type="match status" value="1"/>
</dbReference>
<reference evidence="17 18" key="1">
    <citation type="submission" date="2023-08" db="EMBL/GenBank/DDBJ databases">
        <title>Streptococcus ruminantium-associated sheep mastitis outbreak detected in Italy is distinct from bovine isolates.</title>
        <authorList>
            <person name="Rosa M.N."/>
            <person name="Vezina B."/>
            <person name="Tola S."/>
        </authorList>
    </citation>
    <scope>NUCLEOTIDE SEQUENCE [LARGE SCALE GENOMIC DNA]</scope>
    <source>
        <strain evidence="17 18">OM6730</strain>
    </source>
</reference>
<evidence type="ECO:0000259" key="14">
    <source>
        <dbReference type="Pfam" id="PF00006"/>
    </source>
</evidence>
<dbReference type="InterPro" id="IPR027417">
    <property type="entry name" value="P-loop_NTPase"/>
</dbReference>
<evidence type="ECO:0000256" key="7">
    <source>
        <dbReference type="ARBA" id="ARBA00022840"/>
    </source>
</evidence>
<dbReference type="Gene3D" id="3.40.50.300">
    <property type="entry name" value="P-loop containing nucleotide triphosphate hydrolases"/>
    <property type="match status" value="1"/>
</dbReference>
<evidence type="ECO:0000313" key="18">
    <source>
        <dbReference type="Proteomes" id="UP001228446"/>
    </source>
</evidence>
<organism evidence="17 18">
    <name type="scientific">Streptococcus ruminantium</name>
    <dbReference type="NCBI Taxonomy" id="1917441"/>
    <lineage>
        <taxon>Bacteria</taxon>
        <taxon>Bacillati</taxon>
        <taxon>Bacillota</taxon>
        <taxon>Bacilli</taxon>
        <taxon>Lactobacillales</taxon>
        <taxon>Streptococcaceae</taxon>
        <taxon>Streptococcus</taxon>
    </lineage>
</organism>
<comment type="similarity">
    <text evidence="3 13">Belongs to the ATPase alpha/beta chains family.</text>
</comment>
<dbReference type="Pfam" id="PF00306">
    <property type="entry name" value="ATP-synt_ab_C"/>
    <property type="match status" value="1"/>
</dbReference>
<dbReference type="NCBIfam" id="TIGR00962">
    <property type="entry name" value="atpA"/>
    <property type="match status" value="1"/>
</dbReference>
<dbReference type="CDD" id="cd01132">
    <property type="entry name" value="F1-ATPase_alpha_CD"/>
    <property type="match status" value="1"/>
</dbReference>
<proteinExistence type="inferred from homology"/>
<evidence type="ECO:0000256" key="9">
    <source>
        <dbReference type="ARBA" id="ARBA00023065"/>
    </source>
</evidence>
<protein>
    <recommendedName>
        <fullName evidence="13">ATP synthase subunit alpha</fullName>
        <ecNumber evidence="13">7.1.2.2</ecNumber>
    </recommendedName>
    <alternativeName>
        <fullName evidence="13">ATP synthase F1 sector subunit alpha</fullName>
    </alternativeName>
    <alternativeName>
        <fullName evidence="13">F-ATPase subunit alpha</fullName>
    </alternativeName>
</protein>
<dbReference type="CDD" id="cd18113">
    <property type="entry name" value="ATP-synt_F1_alpha_C"/>
    <property type="match status" value="1"/>
</dbReference>
<keyword evidence="11 13" id="KW-0139">CF(1)</keyword>
<dbReference type="PANTHER" id="PTHR48082:SF2">
    <property type="entry name" value="ATP SYNTHASE SUBUNIT ALPHA, MITOCHONDRIAL"/>
    <property type="match status" value="1"/>
</dbReference>
<feature type="binding site" evidence="13">
    <location>
        <begin position="174"/>
        <end position="181"/>
    </location>
    <ligand>
        <name>ATP</name>
        <dbReference type="ChEBI" id="CHEBI:30616"/>
    </ligand>
</feature>
<dbReference type="PANTHER" id="PTHR48082">
    <property type="entry name" value="ATP SYNTHASE SUBUNIT ALPHA, MITOCHONDRIAL"/>
    <property type="match status" value="1"/>
</dbReference>
<sequence length="506" mass="55292">MESGVLLINAQEISALLKQQIEDFQPDFDYTETGVVTYIGDGIARAQGLDNAMSGELLVFENGTIGMAQNLETNDVGIIILGQFTDIREGSVVRRTGKIMEVPVGSALIGRVINPLGQPVDGLGEIRTTKTRPIEYPAPGVMQRKSVNEPLQTGLKAIDALVPIGRGQRELIIGDRQTGKTSVAIDAILNQKGQDMICIYVAIGQKESTVRTQVETLRQYGALDYTIVVTASASQPSPLLFLAPYAGVAMAEEFMYEGKHVLIVYDDLSKQAVAYRELSLLLRRPPGREAYPGDVFYLHSRLLERSAKVSDELGGGSITALPFIETQAGDISAYIATNVISITDGQIFLKDDLFNSGIRPAIDAGSSVSRVGGSAQIKAMKKVAGTLRIDLASYRELEAFTQFGSDLDAATQAKLNRGRRTVEVLKQPLHKPLPVEKQVLILYALTNGYLDSVPIDDILAFEEELYAYFDLHYDNLLDIIRTTKDLPDTDELNAAIQAFKDQSVFK</sequence>
<feature type="site" description="Required for activity" evidence="13">
    <location>
        <position position="367"/>
    </location>
</feature>
<accession>A0ABU1B331</accession>
<evidence type="ECO:0000256" key="10">
    <source>
        <dbReference type="ARBA" id="ARBA00023136"/>
    </source>
</evidence>
<evidence type="ECO:0000256" key="6">
    <source>
        <dbReference type="ARBA" id="ARBA00022781"/>
    </source>
</evidence>
<evidence type="ECO:0000313" key="17">
    <source>
        <dbReference type="EMBL" id="MDQ8832837.1"/>
    </source>
</evidence>
<keyword evidence="8 13" id="KW-1278">Translocase</keyword>
<dbReference type="Pfam" id="PF02874">
    <property type="entry name" value="ATP-synt_ab_N"/>
    <property type="match status" value="1"/>
</dbReference>
<dbReference type="InterPro" id="IPR023366">
    <property type="entry name" value="ATP_synth_asu-like_sf"/>
</dbReference>
<evidence type="ECO:0000256" key="8">
    <source>
        <dbReference type="ARBA" id="ARBA00022967"/>
    </source>
</evidence>
<evidence type="ECO:0000259" key="16">
    <source>
        <dbReference type="Pfam" id="PF02874"/>
    </source>
</evidence>
<dbReference type="EC" id="7.1.2.2" evidence="13"/>
<comment type="function">
    <text evidence="1 13">Produces ATP from ADP in the presence of a proton gradient across the membrane. The alpha chain is a regulatory subunit.</text>
</comment>
<dbReference type="InterPro" id="IPR033732">
    <property type="entry name" value="ATP_synth_F1_a_nt-bd_dom"/>
</dbReference>
<dbReference type="CDD" id="cd18116">
    <property type="entry name" value="ATP-synt_F1_alpha_N"/>
    <property type="match status" value="1"/>
</dbReference>
<keyword evidence="4 13" id="KW-0813">Transport</keyword>
<dbReference type="GeneID" id="52229272"/>
<dbReference type="SUPFAM" id="SSF47917">
    <property type="entry name" value="C-terminal domain of alpha and beta subunits of F1 ATP synthase"/>
    <property type="match status" value="1"/>
</dbReference>
<evidence type="ECO:0000256" key="4">
    <source>
        <dbReference type="ARBA" id="ARBA00022448"/>
    </source>
</evidence>
<keyword evidence="12 13" id="KW-0066">ATP synthesis</keyword>
<evidence type="ECO:0000256" key="11">
    <source>
        <dbReference type="ARBA" id="ARBA00023196"/>
    </source>
</evidence>
<dbReference type="RefSeq" id="WP_162497001.1">
    <property type="nucleotide sequence ID" value="NZ_AP018400.1"/>
</dbReference>
<keyword evidence="10 13" id="KW-0472">Membrane</keyword>
<dbReference type="HAMAP" id="MF_01346">
    <property type="entry name" value="ATP_synth_alpha_bact"/>
    <property type="match status" value="1"/>
</dbReference>
<dbReference type="EMBL" id="JAVIBX010000008">
    <property type="protein sequence ID" value="MDQ8832837.1"/>
    <property type="molecule type" value="Genomic_DNA"/>
</dbReference>
<evidence type="ECO:0000256" key="3">
    <source>
        <dbReference type="ARBA" id="ARBA00008936"/>
    </source>
</evidence>
<gene>
    <name evidence="13 17" type="primary">atpA</name>
    <name evidence="17" type="ORF">RFF62_03395</name>
</gene>
<keyword evidence="9 13" id="KW-0406">Ion transport</keyword>
<dbReference type="NCBIfam" id="NF009884">
    <property type="entry name" value="PRK13343.1"/>
    <property type="match status" value="1"/>
</dbReference>
<dbReference type="SUPFAM" id="SSF52540">
    <property type="entry name" value="P-loop containing nucleoside triphosphate hydrolases"/>
    <property type="match status" value="1"/>
</dbReference>
<comment type="subcellular location">
    <subcellularLocation>
        <location evidence="13">Cell membrane</location>
        <topology evidence="13">Peripheral membrane protein</topology>
    </subcellularLocation>
    <subcellularLocation>
        <location evidence="2">Membrane</location>
    </subcellularLocation>
</comment>
<dbReference type="Proteomes" id="UP001228446">
    <property type="component" value="Unassembled WGS sequence"/>
</dbReference>
<evidence type="ECO:0000256" key="12">
    <source>
        <dbReference type="ARBA" id="ARBA00023310"/>
    </source>
</evidence>
<dbReference type="PIRSF" id="PIRSF039088">
    <property type="entry name" value="F_ATPase_subunit_alpha"/>
    <property type="match status" value="1"/>
</dbReference>
<keyword evidence="5 13" id="KW-0547">Nucleotide-binding</keyword>
<dbReference type="InterPro" id="IPR005294">
    <property type="entry name" value="ATP_synth_F1_asu"/>
</dbReference>
<feature type="domain" description="ATPase F1/V1/A1 complex alpha/beta subunit N-terminal" evidence="16">
    <location>
        <begin position="32"/>
        <end position="97"/>
    </location>
</feature>
<keyword evidence="18" id="KW-1185">Reference proteome</keyword>
<dbReference type="InterPro" id="IPR000793">
    <property type="entry name" value="ATP_synth_asu_C"/>
</dbReference>
<dbReference type="InterPro" id="IPR000194">
    <property type="entry name" value="ATPase_F1/V1/A1_a/bsu_nucl-bd"/>
</dbReference>
<evidence type="ECO:0000259" key="15">
    <source>
        <dbReference type="Pfam" id="PF00306"/>
    </source>
</evidence>
<dbReference type="InterPro" id="IPR038376">
    <property type="entry name" value="ATP_synth_asu_C_sf"/>
</dbReference>
<dbReference type="InterPro" id="IPR004100">
    <property type="entry name" value="ATPase_F1/V1/A1_a/bsu_N"/>
</dbReference>
<dbReference type="Pfam" id="PF00006">
    <property type="entry name" value="ATP-synt_ab"/>
    <property type="match status" value="1"/>
</dbReference>